<feature type="coiled-coil region" evidence="1">
    <location>
        <begin position="224"/>
        <end position="301"/>
    </location>
</feature>
<keyword evidence="1" id="KW-0175">Coiled coil</keyword>
<accession>S9TW95</accession>
<protein>
    <submittedName>
        <fullName evidence="2">Uncharacterized protein</fullName>
    </submittedName>
</protein>
<reference evidence="2" key="2">
    <citation type="submission" date="2013-03" db="EMBL/GenBank/DDBJ databases">
        <authorList>
            <person name="Motta M.C.M."/>
            <person name="Martins A.C.A."/>
            <person name="Preta C.M.C.C."/>
            <person name="Silva R."/>
            <person name="de Souza S.S."/>
            <person name="Klein C.C."/>
            <person name="de Almeida L.G.P."/>
            <person name="Cunha O.L."/>
            <person name="Colabardini A.C."/>
            <person name="Lima B.A."/>
            <person name="Machado C.R."/>
            <person name="Soares C.M.A."/>
            <person name="de Menezes C.B.A."/>
            <person name="Bartolomeu D.C."/>
            <person name="Grisard E.C."/>
            <person name="Fantinatti-Garboggini F."/>
            <person name="Rodrigues-Luiz G.F."/>
            <person name="Wagner G."/>
            <person name="Goldman G.H."/>
            <person name="Fietto J.L.R."/>
            <person name="Ciapina L.P."/>
            <person name="Brocchi M."/>
            <person name="Elias M.C."/>
            <person name="Goldman M.H.S."/>
            <person name="Sagot M.-F."/>
            <person name="Pereira M."/>
            <person name="Stoco P.H."/>
            <person name="Teixeira S.M.R."/>
            <person name="de Mendonca-Neto R.P."/>
            <person name="Maciel T.E.F."/>
            <person name="Mendes T.A.O."/>
            <person name="Urmenyi T.P."/>
            <person name="Teixeira M.M.G."/>
            <person name="de Camargo E.F.P."/>
            <person name="de Sousa W."/>
            <person name="Schenkman S."/>
            <person name="de Vasconcelos A.T.R."/>
        </authorList>
    </citation>
    <scope>NUCLEOTIDE SEQUENCE</scope>
</reference>
<proteinExistence type="predicted"/>
<name>S9TW95_9TRYP</name>
<dbReference type="EMBL" id="ATMH01005617">
    <property type="protein sequence ID" value="EPY27705.1"/>
    <property type="molecule type" value="Genomic_DNA"/>
</dbReference>
<evidence type="ECO:0000256" key="1">
    <source>
        <dbReference type="SAM" id="Coils"/>
    </source>
</evidence>
<evidence type="ECO:0000313" key="4">
    <source>
        <dbReference type="Proteomes" id="UP000015354"/>
    </source>
</evidence>
<gene>
    <name evidence="3" type="ORF">STCU_05617</name>
    <name evidence="2" type="ORF">STCU_08793</name>
</gene>
<comment type="caution">
    <text evidence="2">The sequence shown here is derived from an EMBL/GenBank/DDBJ whole genome shotgun (WGS) entry which is preliminary data.</text>
</comment>
<reference evidence="2 4" key="1">
    <citation type="journal article" date="2013" name="PLoS ONE">
        <title>Predicting the Proteins of Angomonas deanei, Strigomonas culicis and Their Respective Endosymbionts Reveals New Aspects of the Trypanosomatidae Family.</title>
        <authorList>
            <person name="Motta M.C."/>
            <person name="Martins A.C."/>
            <person name="de Souza S.S."/>
            <person name="Catta-Preta C.M."/>
            <person name="Silva R."/>
            <person name="Klein C.C."/>
            <person name="de Almeida L.G."/>
            <person name="de Lima Cunha O."/>
            <person name="Ciapina L.P."/>
            <person name="Brocchi M."/>
            <person name="Colabardini A.C."/>
            <person name="de Araujo Lima B."/>
            <person name="Machado C.R."/>
            <person name="de Almeida Soares C.M."/>
            <person name="Probst C.M."/>
            <person name="de Menezes C.B."/>
            <person name="Thompson C.E."/>
            <person name="Bartholomeu D.C."/>
            <person name="Gradia D.F."/>
            <person name="Pavoni D.P."/>
            <person name="Grisard E.C."/>
            <person name="Fantinatti-Garboggini F."/>
            <person name="Marchini F.K."/>
            <person name="Rodrigues-Luiz G.F."/>
            <person name="Wagner G."/>
            <person name="Goldman G.H."/>
            <person name="Fietto J.L."/>
            <person name="Elias M.C."/>
            <person name="Goldman M.H."/>
            <person name="Sagot M.F."/>
            <person name="Pereira M."/>
            <person name="Stoco P.H."/>
            <person name="de Mendonca-Neto R.P."/>
            <person name="Teixeira S.M."/>
            <person name="Maciel T.E."/>
            <person name="de Oliveira Mendes T.A."/>
            <person name="Urmenyi T.P."/>
            <person name="de Souza W."/>
            <person name="Schenkman S."/>
            <person name="de Vasconcelos A.T."/>
        </authorList>
    </citation>
    <scope>NUCLEOTIDE SEQUENCE [LARGE SCALE GENOMIC DNA]</scope>
</reference>
<evidence type="ECO:0000313" key="3">
    <source>
        <dbReference type="EMBL" id="EPY27705.1"/>
    </source>
</evidence>
<keyword evidence="4" id="KW-1185">Reference proteome</keyword>
<dbReference type="Proteomes" id="UP000015354">
    <property type="component" value="Unassembled WGS sequence"/>
</dbReference>
<sequence>MNQLSETEQTKLYLLEVIDECVFVERQRELSERRYATQIEREKRANFNLITALGALLHYNTILEREVLVPSICLLPQYKSVFSKLLDGKRRVGVASSLVADEPLKSSLDAFLMKHTDRNPSSSDACSAAQTVDQIVDGVSQIVERLIAKEEHLAGELEAVHTALQSTSAQQEDALRAELREMKTRVDELQHYISAKSFRNGDCAASLLQSGEMQGHGCEQEARMKSLEMTVAALNAELASLQYSSQRDLQLSARTIEDLRKAQEEERSQQDQLQKENDAVLNRLANEMEQLISENVRLKAQLTASSF</sequence>
<evidence type="ECO:0000313" key="2">
    <source>
        <dbReference type="EMBL" id="EPY20873.1"/>
    </source>
</evidence>
<organism evidence="2 4">
    <name type="scientific">Strigomonas culicis</name>
    <dbReference type="NCBI Taxonomy" id="28005"/>
    <lineage>
        <taxon>Eukaryota</taxon>
        <taxon>Discoba</taxon>
        <taxon>Euglenozoa</taxon>
        <taxon>Kinetoplastea</taxon>
        <taxon>Metakinetoplastina</taxon>
        <taxon>Trypanosomatida</taxon>
        <taxon>Trypanosomatidae</taxon>
        <taxon>Strigomonadinae</taxon>
        <taxon>Strigomonas</taxon>
    </lineage>
</organism>
<dbReference type="OrthoDB" id="272605at2759"/>
<dbReference type="AlphaFoldDB" id="S9TW95"/>
<dbReference type="EMBL" id="ATMH01008793">
    <property type="protein sequence ID" value="EPY20873.1"/>
    <property type="molecule type" value="Genomic_DNA"/>
</dbReference>